<reference evidence="9 10" key="1">
    <citation type="submission" date="2022-07" db="EMBL/GenBank/DDBJ databases">
        <title>Genome-wide signatures of adaptation to extreme environments.</title>
        <authorList>
            <person name="Cho C.H."/>
            <person name="Yoon H.S."/>
        </authorList>
    </citation>
    <scope>NUCLEOTIDE SEQUENCE [LARGE SCALE GENOMIC DNA]</scope>
    <source>
        <strain evidence="9 10">108.79 E11</strain>
    </source>
</reference>
<feature type="binding site" evidence="7">
    <location>
        <position position="295"/>
    </location>
    <ligand>
        <name>O2</name>
        <dbReference type="ChEBI" id="CHEBI:15379"/>
    </ligand>
</feature>
<dbReference type="PANTHER" id="PTHR42874">
    <property type="entry name" value="URICASE"/>
    <property type="match status" value="1"/>
</dbReference>
<feature type="binding site" evidence="7">
    <location>
        <position position="268"/>
    </location>
    <ligand>
        <name>urate</name>
        <dbReference type="ChEBI" id="CHEBI:17775"/>
    </ligand>
</feature>
<feature type="binding site" evidence="7">
    <location>
        <position position="76"/>
    </location>
    <ligand>
        <name>urate</name>
        <dbReference type="ChEBI" id="CHEBI:17775"/>
    </ligand>
</feature>
<feature type="binding site" evidence="7">
    <location>
        <position position="77"/>
    </location>
    <ligand>
        <name>urate</name>
        <dbReference type="ChEBI" id="CHEBI:17775"/>
    </ligand>
</feature>
<dbReference type="Gene3D" id="3.10.270.10">
    <property type="entry name" value="Urate Oxidase"/>
    <property type="match status" value="1"/>
</dbReference>
<evidence type="ECO:0000256" key="4">
    <source>
        <dbReference type="ARBA" id="ARBA00023002"/>
    </source>
</evidence>
<feature type="active site" description="Charge relay system" evidence="6">
    <location>
        <position position="29"/>
    </location>
</feature>
<feature type="active site" description="Charge relay system" evidence="6">
    <location>
        <position position="76"/>
    </location>
</feature>
<evidence type="ECO:0000256" key="8">
    <source>
        <dbReference type="RuleBase" id="RU004455"/>
    </source>
</evidence>
<proteinExistence type="inferred from homology"/>
<keyword evidence="3 5" id="KW-0659">Purine metabolism</keyword>
<dbReference type="AlphaFoldDB" id="A0AAV9ILL9"/>
<comment type="catalytic activity">
    <reaction evidence="5 8">
        <text>urate + O2 + H2O = 5-hydroxyisourate + H2O2</text>
        <dbReference type="Rhea" id="RHEA:21368"/>
        <dbReference type="ChEBI" id="CHEBI:15377"/>
        <dbReference type="ChEBI" id="CHEBI:15379"/>
        <dbReference type="ChEBI" id="CHEBI:16240"/>
        <dbReference type="ChEBI" id="CHEBI:17775"/>
        <dbReference type="ChEBI" id="CHEBI:18072"/>
        <dbReference type="EC" id="1.7.3.3"/>
    </reaction>
</comment>
<feature type="binding site" evidence="7">
    <location>
        <position position="76"/>
    </location>
    <ligand>
        <name>O2</name>
        <dbReference type="ChEBI" id="CHEBI:15379"/>
    </ligand>
</feature>
<dbReference type="PRINTS" id="PR00093">
    <property type="entry name" value="URICASE"/>
</dbReference>
<comment type="caution">
    <text evidence="9">The sequence shown here is derived from an EMBL/GenBank/DDBJ whole genome shotgun (WGS) entry which is preliminary data.</text>
</comment>
<feature type="active site" description="Charge relay system" evidence="6">
    <location>
        <position position="297"/>
    </location>
</feature>
<organism evidence="9 10">
    <name type="scientific">Galdieria yellowstonensis</name>
    <dbReference type="NCBI Taxonomy" id="3028027"/>
    <lineage>
        <taxon>Eukaryota</taxon>
        <taxon>Rhodophyta</taxon>
        <taxon>Bangiophyceae</taxon>
        <taxon>Galdieriales</taxon>
        <taxon>Galdieriaceae</taxon>
        <taxon>Galdieria</taxon>
    </lineage>
</organism>
<evidence type="ECO:0000256" key="5">
    <source>
        <dbReference type="PIRNR" id="PIRNR000241"/>
    </source>
</evidence>
<comment type="function">
    <text evidence="5 8">Catalyzes the oxidation of uric acid to 5-hydroxyisourate, which is further processed to form (S)-allantoin.</text>
</comment>
<dbReference type="EMBL" id="JANCYU010000061">
    <property type="protein sequence ID" value="KAK4528244.1"/>
    <property type="molecule type" value="Genomic_DNA"/>
</dbReference>
<dbReference type="GO" id="GO:0019628">
    <property type="term" value="P:urate catabolic process"/>
    <property type="evidence" value="ECO:0007669"/>
    <property type="project" value="TreeGrafter"/>
</dbReference>
<evidence type="ECO:0000256" key="6">
    <source>
        <dbReference type="PIRSR" id="PIRSR000241-1"/>
    </source>
</evidence>
<dbReference type="GO" id="GO:0005777">
    <property type="term" value="C:peroxisome"/>
    <property type="evidence" value="ECO:0007669"/>
    <property type="project" value="UniProtKB-SubCell"/>
</dbReference>
<dbReference type="PANTHER" id="PTHR42874:SF1">
    <property type="entry name" value="URICASE"/>
    <property type="match status" value="1"/>
</dbReference>
<feature type="binding site" evidence="7">
    <location>
        <position position="295"/>
    </location>
    <ligand>
        <name>urate</name>
        <dbReference type="ChEBI" id="CHEBI:17775"/>
    </ligand>
</feature>
<keyword evidence="4 5" id="KW-0560">Oxidoreductase</keyword>
<comment type="subcellular location">
    <subcellularLocation>
        <location evidence="5">Peroxisome</location>
    </subcellularLocation>
</comment>
<evidence type="ECO:0000256" key="2">
    <source>
        <dbReference type="ARBA" id="ARBA00009760"/>
    </source>
</evidence>
<dbReference type="Pfam" id="PF01014">
    <property type="entry name" value="Uricase"/>
    <property type="match status" value="2"/>
</dbReference>
<feature type="binding site" evidence="7">
    <location>
        <position position="295"/>
    </location>
    <ligand>
        <name>5-hydroxyisourate</name>
        <dbReference type="ChEBI" id="CHEBI:18072"/>
    </ligand>
</feature>
<protein>
    <recommendedName>
        <fullName evidence="5 8">Uricase</fullName>
        <ecNumber evidence="5 8">1.7.3.3</ecNumber>
    </recommendedName>
    <alternativeName>
        <fullName evidence="5">Urate oxidase</fullName>
    </alternativeName>
</protein>
<feature type="binding site" evidence="7">
    <location>
        <position position="77"/>
    </location>
    <ligand>
        <name>5-hydroxyisourate</name>
        <dbReference type="ChEBI" id="CHEBI:18072"/>
    </ligand>
</feature>
<feature type="binding site" evidence="7">
    <location>
        <position position="215"/>
    </location>
    <ligand>
        <name>urate</name>
        <dbReference type="ChEBI" id="CHEBI:17775"/>
    </ligand>
</feature>
<feature type="binding site" evidence="7">
    <location>
        <position position="268"/>
    </location>
    <ligand>
        <name>5-hydroxyisourate</name>
        <dbReference type="ChEBI" id="CHEBI:18072"/>
    </ligand>
</feature>
<evidence type="ECO:0000313" key="9">
    <source>
        <dbReference type="EMBL" id="KAK4528244.1"/>
    </source>
</evidence>
<dbReference type="Proteomes" id="UP001300502">
    <property type="component" value="Unassembled WGS sequence"/>
</dbReference>
<dbReference type="NCBIfam" id="TIGR03383">
    <property type="entry name" value="urate_oxi"/>
    <property type="match status" value="1"/>
</dbReference>
<accession>A0AAV9ILL9</accession>
<evidence type="ECO:0000256" key="7">
    <source>
        <dbReference type="PIRSR" id="PIRSR000241-2"/>
    </source>
</evidence>
<evidence type="ECO:0000256" key="1">
    <source>
        <dbReference type="ARBA" id="ARBA00004831"/>
    </source>
</evidence>
<dbReference type="InterPro" id="IPR002042">
    <property type="entry name" value="Uricase"/>
</dbReference>
<dbReference type="PIRSF" id="PIRSF000241">
    <property type="entry name" value="Urate_oxidase"/>
    <property type="match status" value="1"/>
</dbReference>
<dbReference type="SUPFAM" id="SSF55620">
    <property type="entry name" value="Tetrahydrobiopterin biosynthesis enzymes-like"/>
    <property type="match status" value="2"/>
</dbReference>
<feature type="binding site" evidence="7">
    <location>
        <position position="269"/>
    </location>
    <ligand>
        <name>5-hydroxyisourate</name>
        <dbReference type="ChEBI" id="CHEBI:18072"/>
    </ligand>
</feature>
<evidence type="ECO:0000313" key="10">
    <source>
        <dbReference type="Proteomes" id="UP001300502"/>
    </source>
</evidence>
<evidence type="ECO:0000256" key="3">
    <source>
        <dbReference type="ARBA" id="ARBA00022631"/>
    </source>
</evidence>
<feature type="binding site" evidence="7">
    <location>
        <position position="215"/>
    </location>
    <ligand>
        <name>5-hydroxyisourate</name>
        <dbReference type="ChEBI" id="CHEBI:18072"/>
    </ligand>
</feature>
<dbReference type="EC" id="1.7.3.3" evidence="5 8"/>
<feature type="binding site" evidence="7">
    <location>
        <position position="76"/>
    </location>
    <ligand>
        <name>5-hydroxyisourate</name>
        <dbReference type="ChEBI" id="CHEBI:18072"/>
    </ligand>
</feature>
<dbReference type="GO" id="GO:0006145">
    <property type="term" value="P:purine nucleobase catabolic process"/>
    <property type="evidence" value="ECO:0007669"/>
    <property type="project" value="TreeGrafter"/>
</dbReference>
<gene>
    <name evidence="9" type="ORF">GAYE_SCF53G6179</name>
</gene>
<name>A0AAV9ILL9_9RHOD</name>
<comment type="pathway">
    <text evidence="1 5">Purine metabolism; urate degradation; (S)-allantoin from urate: step 1/3.</text>
</comment>
<comment type="similarity">
    <text evidence="2 5 8">Belongs to the uricase family.</text>
</comment>
<sequence>MVATPFMGPLTDLVAFCEMATLLHSSHGKAKVRVAKAKRGPGRYTELFQEFVVQVSLEGGTESSFLRGDNSQVVATDTCKNIVYWVVKHHPCDSVEKLAMDIGCFFLAHYAFVKCSQVRVERLPWSRANLHGKSHSHGFVRQAEEYNFASVTCTRVAKQNEVPPYTNTFGCFDHSLYAILLTSGVDKWKLLKTTCSGWEGFYRDQFTTLPETNERILATECQISWTYSSRQYAELGKLDFPKVLSQVQDIVRQRFFGDSTNGVYSPGVQKTLFDIGAQILMSCPLLENVSLSMPNIHYLPANLEVFSKNGVRFENDVLPCKIVKKRKRANISHK</sequence>
<keyword evidence="10" id="KW-1185">Reference proteome</keyword>
<dbReference type="GO" id="GO:0004846">
    <property type="term" value="F:urate oxidase activity"/>
    <property type="evidence" value="ECO:0007669"/>
    <property type="project" value="UniProtKB-EC"/>
</dbReference>
<keyword evidence="5" id="KW-0576">Peroxisome</keyword>
<feature type="binding site" evidence="7">
    <location>
        <position position="269"/>
    </location>
    <ligand>
        <name>urate</name>
        <dbReference type="ChEBI" id="CHEBI:17775"/>
    </ligand>
</feature>